<dbReference type="PRINTS" id="PR00081">
    <property type="entry name" value="GDHRDH"/>
</dbReference>
<evidence type="ECO:0000313" key="4">
    <source>
        <dbReference type="EMBL" id="RFO94717.1"/>
    </source>
</evidence>
<dbReference type="InterPro" id="IPR036291">
    <property type="entry name" value="NAD(P)-bd_dom_sf"/>
</dbReference>
<dbReference type="PRINTS" id="PR00080">
    <property type="entry name" value="SDRFAMILY"/>
</dbReference>
<dbReference type="PANTHER" id="PTHR44196:SF2">
    <property type="entry name" value="SHORT-CHAIN DEHYDROGENASE-RELATED"/>
    <property type="match status" value="1"/>
</dbReference>
<evidence type="ECO:0000256" key="1">
    <source>
        <dbReference type="ARBA" id="ARBA00006484"/>
    </source>
</evidence>
<keyword evidence="2" id="KW-0560">Oxidoreductase</keyword>
<evidence type="ECO:0000256" key="3">
    <source>
        <dbReference type="RuleBase" id="RU000363"/>
    </source>
</evidence>
<dbReference type="Pfam" id="PF00106">
    <property type="entry name" value="adh_short"/>
    <property type="match status" value="1"/>
</dbReference>
<dbReference type="PANTHER" id="PTHR44196">
    <property type="entry name" value="DEHYDROGENASE/REDUCTASE SDR FAMILY MEMBER 7B"/>
    <property type="match status" value="1"/>
</dbReference>
<dbReference type="RefSeq" id="WP_117180350.1">
    <property type="nucleotide sequence ID" value="NZ_QFZK01000033.1"/>
</dbReference>
<dbReference type="SUPFAM" id="SSF51735">
    <property type="entry name" value="NAD(P)-binding Rossmann-fold domains"/>
    <property type="match status" value="1"/>
</dbReference>
<dbReference type="OrthoDB" id="9810734at2"/>
<accession>A0A3E1R601</accession>
<comment type="caution">
    <text evidence="4">The sequence shown here is derived from an EMBL/GenBank/DDBJ whole genome shotgun (WGS) entry which is preliminary data.</text>
</comment>
<sequence>MKQQRVLVTGASSGIGLELAKVYAQQGYAVVLLARSQAALEQLAAELRSQYKVGVEVLVADLRQPDAAVRVTQDLAQRGLTIDVLVNNAGFGLLGPHAQSGVQEQMDMLQVNMMALTQLTRLLLPGMLERNAGGVLNVASTAAFQAGPNMALYYASKAFVLSYTEALHEELAPTGLHVSCLCPGPTRTAFFAGDKLQNVRLLKFGSQSAEEVARFAYAAFQRNQAIAIPGLKNRLLAFSTRFSPRAVTRKLAQALNQ</sequence>
<dbReference type="GO" id="GO:0016491">
    <property type="term" value="F:oxidoreductase activity"/>
    <property type="evidence" value="ECO:0007669"/>
    <property type="project" value="UniProtKB-KW"/>
</dbReference>
<protein>
    <submittedName>
        <fullName evidence="4">Short-chain dehydrogenase</fullName>
    </submittedName>
</protein>
<dbReference type="PIRSF" id="PIRSF000126">
    <property type="entry name" value="11-beta-HSD1"/>
    <property type="match status" value="1"/>
</dbReference>
<name>A0A3E1R601_9BURK</name>
<keyword evidence="5" id="KW-1185">Reference proteome</keyword>
<gene>
    <name evidence="4" type="ORF">DIC66_22105</name>
</gene>
<organism evidence="4 5">
    <name type="scientific">Rhodoferax lacus</name>
    <dbReference type="NCBI Taxonomy" id="2184758"/>
    <lineage>
        <taxon>Bacteria</taxon>
        <taxon>Pseudomonadati</taxon>
        <taxon>Pseudomonadota</taxon>
        <taxon>Betaproteobacteria</taxon>
        <taxon>Burkholderiales</taxon>
        <taxon>Comamonadaceae</taxon>
        <taxon>Rhodoferax</taxon>
    </lineage>
</organism>
<comment type="similarity">
    <text evidence="1 3">Belongs to the short-chain dehydrogenases/reductases (SDR) family.</text>
</comment>
<dbReference type="EMBL" id="QFZK01000033">
    <property type="protein sequence ID" value="RFO94717.1"/>
    <property type="molecule type" value="Genomic_DNA"/>
</dbReference>
<dbReference type="InterPro" id="IPR002347">
    <property type="entry name" value="SDR_fam"/>
</dbReference>
<evidence type="ECO:0000313" key="5">
    <source>
        <dbReference type="Proteomes" id="UP000260665"/>
    </source>
</evidence>
<dbReference type="GO" id="GO:0016020">
    <property type="term" value="C:membrane"/>
    <property type="evidence" value="ECO:0007669"/>
    <property type="project" value="TreeGrafter"/>
</dbReference>
<proteinExistence type="inferred from homology"/>
<reference evidence="4 5" key="1">
    <citation type="submission" date="2018-05" db="EMBL/GenBank/DDBJ databases">
        <title>Rhodoferax soyangensis sp.nov., isolated from an oligotrophic freshwater lake.</title>
        <authorList>
            <person name="Park M."/>
        </authorList>
    </citation>
    <scope>NUCLEOTIDE SEQUENCE [LARGE SCALE GENOMIC DNA]</scope>
    <source>
        <strain evidence="4 5">IMCC26218</strain>
    </source>
</reference>
<dbReference type="Gene3D" id="3.40.50.720">
    <property type="entry name" value="NAD(P)-binding Rossmann-like Domain"/>
    <property type="match status" value="1"/>
</dbReference>
<dbReference type="Proteomes" id="UP000260665">
    <property type="component" value="Unassembled WGS sequence"/>
</dbReference>
<dbReference type="AlphaFoldDB" id="A0A3E1R601"/>
<evidence type="ECO:0000256" key="2">
    <source>
        <dbReference type="ARBA" id="ARBA00023002"/>
    </source>
</evidence>